<dbReference type="PATRIC" id="fig|388467.6.peg.4179"/>
<dbReference type="HOGENOM" id="CLU_1377052_0_0_3"/>
<proteinExistence type="predicted"/>
<sequence>MLSLPVSILEMSIDYADISQKTNSFIANINIPINQLVLDSISFAGEQVLGKNKQLRKDMKVFLQSTPETMCQAYLDKVQGGDSSSWMAIKKGAVATLVLVQSVTSASAAGAGTLSGYAGIASAVSQLGLGGLTQIVAGWLGSNVTGAAATAVVTSAVGGPAVMGLILVGGTGAAVYGGYQIGKIVTGNLQEWAIANCK</sequence>
<name>A0A073CLB5_PLAA1</name>
<protein>
    <submittedName>
        <fullName evidence="1">Uncharacterized protein</fullName>
    </submittedName>
</protein>
<dbReference type="EMBL" id="CM002803">
    <property type="protein sequence ID" value="KEI68926.1"/>
    <property type="molecule type" value="Genomic_DNA"/>
</dbReference>
<dbReference type="eggNOG" id="ENOG50333YE">
    <property type="taxonomic scope" value="Bacteria"/>
</dbReference>
<dbReference type="AlphaFoldDB" id="A0A073CLB5"/>
<organism evidence="1 2">
    <name type="scientific">Planktothrix agardhii (strain NIVA-CYA 126/8)</name>
    <dbReference type="NCBI Taxonomy" id="388467"/>
    <lineage>
        <taxon>Bacteria</taxon>
        <taxon>Bacillati</taxon>
        <taxon>Cyanobacteriota</taxon>
        <taxon>Cyanophyceae</taxon>
        <taxon>Oscillatoriophycideae</taxon>
        <taxon>Oscillatoriales</taxon>
        <taxon>Microcoleaceae</taxon>
        <taxon>Planktothrix</taxon>
    </lineage>
</organism>
<evidence type="ECO:0000313" key="1">
    <source>
        <dbReference type="EMBL" id="KEI68926.1"/>
    </source>
</evidence>
<dbReference type="Proteomes" id="UP000027395">
    <property type="component" value="Chromosome"/>
</dbReference>
<keyword evidence="2" id="KW-1185">Reference proteome</keyword>
<evidence type="ECO:0000313" key="2">
    <source>
        <dbReference type="Proteomes" id="UP000027395"/>
    </source>
</evidence>
<reference evidence="1 2" key="1">
    <citation type="journal article" date="2014" name="Appl. Environ. Microbiol.">
        <title>Elucidation of insertion elements encoded on plasmids and in vitro construction of shuttle vectors from the toxic cyanobacterium Planktothrix.</title>
        <authorList>
            <person name="Christiansen G."/>
            <person name="Goesmann A."/>
            <person name="Kurmayer R."/>
        </authorList>
    </citation>
    <scope>NUCLEOTIDE SEQUENCE [LARGE SCALE GENOMIC DNA]</scope>
    <source>
        <strain evidence="1 2">NIVA-CYA 126/8</strain>
    </source>
</reference>
<gene>
    <name evidence="1" type="ORF">A19Y_4244</name>
</gene>
<accession>A0A073CLB5</accession>